<name>A0AAD8K7V3_TARER</name>
<dbReference type="Proteomes" id="UP001229421">
    <property type="component" value="Unassembled WGS sequence"/>
</dbReference>
<comment type="caution">
    <text evidence="1">The sequence shown here is derived from an EMBL/GenBank/DDBJ whole genome shotgun (WGS) entry which is preliminary data.</text>
</comment>
<accession>A0AAD8K7V3</accession>
<dbReference type="AlphaFoldDB" id="A0AAD8K7V3"/>
<evidence type="ECO:0000313" key="1">
    <source>
        <dbReference type="EMBL" id="KAK1415782.1"/>
    </source>
</evidence>
<gene>
    <name evidence="1" type="ORF">QVD17_31569</name>
</gene>
<sequence length="112" mass="12312">MVQVNISIILIESKYPLKDETLVGLGFLISPVTKIRVGPETLFVNTGPVNGLHFLYISGYGSGRVLGGSVVSIHFTSRFTSPKRHRSLHPNTPQYSLTFLKNVAVSHSIPKH</sequence>
<keyword evidence="2" id="KW-1185">Reference proteome</keyword>
<reference evidence="1" key="1">
    <citation type="journal article" date="2023" name="bioRxiv">
        <title>Improved chromosome-level genome assembly for marigold (Tagetes erecta).</title>
        <authorList>
            <person name="Jiang F."/>
            <person name="Yuan L."/>
            <person name="Wang S."/>
            <person name="Wang H."/>
            <person name="Xu D."/>
            <person name="Wang A."/>
            <person name="Fan W."/>
        </authorList>
    </citation>
    <scope>NUCLEOTIDE SEQUENCE</scope>
    <source>
        <strain evidence="1">WSJ</strain>
        <tissue evidence="1">Leaf</tissue>
    </source>
</reference>
<organism evidence="1 2">
    <name type="scientific">Tagetes erecta</name>
    <name type="common">African marigold</name>
    <dbReference type="NCBI Taxonomy" id="13708"/>
    <lineage>
        <taxon>Eukaryota</taxon>
        <taxon>Viridiplantae</taxon>
        <taxon>Streptophyta</taxon>
        <taxon>Embryophyta</taxon>
        <taxon>Tracheophyta</taxon>
        <taxon>Spermatophyta</taxon>
        <taxon>Magnoliopsida</taxon>
        <taxon>eudicotyledons</taxon>
        <taxon>Gunneridae</taxon>
        <taxon>Pentapetalae</taxon>
        <taxon>asterids</taxon>
        <taxon>campanulids</taxon>
        <taxon>Asterales</taxon>
        <taxon>Asteraceae</taxon>
        <taxon>Asteroideae</taxon>
        <taxon>Heliantheae alliance</taxon>
        <taxon>Tageteae</taxon>
        <taxon>Tagetes</taxon>
    </lineage>
</organism>
<protein>
    <submittedName>
        <fullName evidence="1">Uncharacterized protein</fullName>
    </submittedName>
</protein>
<evidence type="ECO:0000313" key="2">
    <source>
        <dbReference type="Proteomes" id="UP001229421"/>
    </source>
</evidence>
<dbReference type="EMBL" id="JAUHHV010000008">
    <property type="protein sequence ID" value="KAK1415782.1"/>
    <property type="molecule type" value="Genomic_DNA"/>
</dbReference>
<proteinExistence type="predicted"/>